<feature type="domain" description="GH16" evidence="2">
    <location>
        <begin position="27"/>
        <end position="256"/>
    </location>
</feature>
<dbReference type="PANTHER" id="PTHR38121">
    <property type="entry name" value="GH16 DOMAIN-CONTAINING PROTEIN"/>
    <property type="match status" value="1"/>
</dbReference>
<evidence type="ECO:0000313" key="5">
    <source>
        <dbReference type="Proteomes" id="UP000230605"/>
    </source>
</evidence>
<dbReference type="Gene3D" id="2.60.120.200">
    <property type="match status" value="1"/>
</dbReference>
<proteinExistence type="predicted"/>
<evidence type="ECO:0000313" key="6">
    <source>
        <dbReference type="Proteomes" id="UP001302367"/>
    </source>
</evidence>
<dbReference type="AlphaFoldDB" id="A0A2G5I0X4"/>
<dbReference type="Proteomes" id="UP000230605">
    <property type="component" value="Chromosome 2"/>
</dbReference>
<feature type="chain" id="PRO_5015079923" description="GH16 domain-containing protein" evidence="1">
    <location>
        <begin position="20"/>
        <end position="257"/>
    </location>
</feature>
<dbReference type="Proteomes" id="UP001302367">
    <property type="component" value="Chromosome 2"/>
</dbReference>
<dbReference type="InterPro" id="IPR000757">
    <property type="entry name" value="Beta-glucanase-like"/>
</dbReference>
<dbReference type="PANTHER" id="PTHR38121:SF2">
    <property type="entry name" value="ACYLTRANSFERASE 3 DOMAIN-CONTAINING PROTEIN"/>
    <property type="match status" value="1"/>
</dbReference>
<feature type="signal peptide" evidence="1">
    <location>
        <begin position="1"/>
        <end position="19"/>
    </location>
</feature>
<protein>
    <recommendedName>
        <fullName evidence="2">GH16 domain-containing protein</fullName>
    </recommendedName>
</protein>
<evidence type="ECO:0000256" key="1">
    <source>
        <dbReference type="SAM" id="SignalP"/>
    </source>
</evidence>
<dbReference type="Pfam" id="PF00722">
    <property type="entry name" value="Glyco_hydro_16"/>
    <property type="match status" value="1"/>
</dbReference>
<evidence type="ECO:0000313" key="4">
    <source>
        <dbReference type="EMBL" id="WPA98233.1"/>
    </source>
</evidence>
<reference evidence="4 6" key="2">
    <citation type="submission" date="2023-09" db="EMBL/GenBank/DDBJ databases">
        <title>Complete-Gapless Cercospora beticola genome.</title>
        <authorList>
            <person name="Wyatt N.A."/>
            <person name="Spanner R.E."/>
            <person name="Bolton M.D."/>
        </authorList>
    </citation>
    <scope>NUCLEOTIDE SEQUENCE [LARGE SCALE GENOMIC DNA]</scope>
    <source>
        <strain evidence="4">Cb09-40</strain>
    </source>
</reference>
<reference evidence="3 5" key="1">
    <citation type="submission" date="2015-10" db="EMBL/GenBank/DDBJ databases">
        <title>The cercosporin biosynthetic gene cluster was horizontally transferred to several fungal lineages and shown to be expanded in Cercospora beticola based on microsynteny with recipient genomes.</title>
        <authorList>
            <person name="De Jonge R."/>
            <person name="Ebert M.K."/>
            <person name="Suttle J.C."/>
            <person name="Jurick Ii W.M."/>
            <person name="Secor G.A."/>
            <person name="Thomma B.P."/>
            <person name="Van De Peer Y."/>
            <person name="Bolton M.D."/>
        </authorList>
    </citation>
    <scope>NUCLEOTIDE SEQUENCE [LARGE SCALE GENOMIC DNA]</scope>
    <source>
        <strain evidence="3 5">09-40</strain>
    </source>
</reference>
<name>A0A2G5I0X4_CERBT</name>
<dbReference type="CDD" id="cd00413">
    <property type="entry name" value="Glyco_hydrolase_16"/>
    <property type="match status" value="1"/>
</dbReference>
<sequence length="257" mass="27721">MLTPALTFAVLAAARLAQAQYASTTTFAFAGNALPTGLANYYSRVNDTKTVGAPYDHEFEPSMSYVEGGFLNLLVPGGQQNDQVIWSAEVQTTFTVSAARVDTWAILTETHGVCNGIFSYDGDTSISGGIHESDIEWLSDPNSLAFTRPGIARALYYTNQNTKAVGSPGTSGPGVPPADATSKVHKYSIEWRNGLTSFFVDDVPQYTFDTNVPTTTKAVWVWNNWANGDPNWSVGPPATDAVFKIQKIVMAYNPGSK</sequence>
<gene>
    <name evidence="3" type="ORF">CB0940_05663</name>
    <name evidence="4" type="ORF">RHO25_002845</name>
</gene>
<dbReference type="GO" id="GO:0005975">
    <property type="term" value="P:carbohydrate metabolic process"/>
    <property type="evidence" value="ECO:0007669"/>
    <property type="project" value="InterPro"/>
</dbReference>
<dbReference type="EMBL" id="LKMD01000102">
    <property type="protein sequence ID" value="PIA98173.1"/>
    <property type="molecule type" value="Genomic_DNA"/>
</dbReference>
<keyword evidence="1" id="KW-0732">Signal</keyword>
<dbReference type="GO" id="GO:0004553">
    <property type="term" value="F:hydrolase activity, hydrolyzing O-glycosyl compounds"/>
    <property type="evidence" value="ECO:0007669"/>
    <property type="project" value="InterPro"/>
</dbReference>
<dbReference type="InterPro" id="IPR013320">
    <property type="entry name" value="ConA-like_dom_sf"/>
</dbReference>
<dbReference type="EMBL" id="LKMD01000102">
    <property type="protein sequence ID" value="PIA98172.1"/>
    <property type="molecule type" value="Genomic_DNA"/>
</dbReference>
<keyword evidence="6" id="KW-1185">Reference proteome</keyword>
<evidence type="ECO:0000313" key="3">
    <source>
        <dbReference type="EMBL" id="PIA98173.1"/>
    </source>
</evidence>
<dbReference type="OrthoDB" id="4388755at2759"/>
<organism evidence="3 5">
    <name type="scientific">Cercospora beticola</name>
    <name type="common">Sugarbeet leaf spot fungus</name>
    <dbReference type="NCBI Taxonomy" id="122368"/>
    <lineage>
        <taxon>Eukaryota</taxon>
        <taxon>Fungi</taxon>
        <taxon>Dikarya</taxon>
        <taxon>Ascomycota</taxon>
        <taxon>Pezizomycotina</taxon>
        <taxon>Dothideomycetes</taxon>
        <taxon>Dothideomycetidae</taxon>
        <taxon>Mycosphaerellales</taxon>
        <taxon>Mycosphaerellaceae</taxon>
        <taxon>Cercospora</taxon>
    </lineage>
</organism>
<dbReference type="EMBL" id="CP134185">
    <property type="protein sequence ID" value="WPA98233.1"/>
    <property type="molecule type" value="Genomic_DNA"/>
</dbReference>
<dbReference type="SUPFAM" id="SSF49899">
    <property type="entry name" value="Concanavalin A-like lectins/glucanases"/>
    <property type="match status" value="1"/>
</dbReference>
<evidence type="ECO:0000259" key="2">
    <source>
        <dbReference type="PROSITE" id="PS51762"/>
    </source>
</evidence>
<accession>A0A2G5I0X4</accession>
<dbReference type="PROSITE" id="PS51762">
    <property type="entry name" value="GH16_2"/>
    <property type="match status" value="1"/>
</dbReference>